<dbReference type="GO" id="GO:0000493">
    <property type="term" value="P:box H/ACA snoRNP assembly"/>
    <property type="evidence" value="ECO:0007669"/>
    <property type="project" value="InterPro"/>
</dbReference>
<organism evidence="7 8">
    <name type="scientific">Paramecium sonneborni</name>
    <dbReference type="NCBI Taxonomy" id="65129"/>
    <lineage>
        <taxon>Eukaryota</taxon>
        <taxon>Sar</taxon>
        <taxon>Alveolata</taxon>
        <taxon>Ciliophora</taxon>
        <taxon>Intramacronucleata</taxon>
        <taxon>Oligohymenophorea</taxon>
        <taxon>Peniculida</taxon>
        <taxon>Parameciidae</taxon>
        <taxon>Paramecium</taxon>
    </lineage>
</organism>
<accession>A0A8S1NAE6</accession>
<evidence type="ECO:0000256" key="1">
    <source>
        <dbReference type="ARBA" id="ARBA00004123"/>
    </source>
</evidence>
<keyword evidence="5" id="KW-0539">Nucleus</keyword>
<dbReference type="GO" id="GO:0005634">
    <property type="term" value="C:nucleus"/>
    <property type="evidence" value="ECO:0007669"/>
    <property type="project" value="UniProtKB-SubCell"/>
</dbReference>
<keyword evidence="3" id="KW-0698">rRNA processing</keyword>
<name>A0A8S1NAE6_9CILI</name>
<dbReference type="GO" id="GO:0003723">
    <property type="term" value="F:RNA binding"/>
    <property type="evidence" value="ECO:0007669"/>
    <property type="project" value="UniProtKB-KW"/>
</dbReference>
<dbReference type="Pfam" id="PF04410">
    <property type="entry name" value="Gar1"/>
    <property type="match status" value="1"/>
</dbReference>
<dbReference type="PANTHER" id="PTHR31633">
    <property type="entry name" value="H/ACA RIBONUCLEOPROTEIN COMPLEX NON-CORE SUBUNIT NAF1"/>
    <property type="match status" value="1"/>
</dbReference>
<evidence type="ECO:0000256" key="4">
    <source>
        <dbReference type="ARBA" id="ARBA00022884"/>
    </source>
</evidence>
<keyword evidence="2" id="KW-0690">Ribosome biogenesis</keyword>
<dbReference type="AlphaFoldDB" id="A0A8S1NAE6"/>
<dbReference type="EMBL" id="CAJJDN010000054">
    <property type="protein sequence ID" value="CAD8089780.1"/>
    <property type="molecule type" value="Genomic_DNA"/>
</dbReference>
<evidence type="ECO:0000313" key="8">
    <source>
        <dbReference type="Proteomes" id="UP000692954"/>
    </source>
</evidence>
<sequence>MDDHQSSDSSSDEFYQQIKAQLNNMEDEEKSSRILSKHEILPKIQFAPPETKEQREINFNYKHSDQIQLIGKIEAITKENIIIYSNLLEFVINLDQLLVNSKQEILGKVDDVFGKVERPHYSILLDGYVNNLIQNQQLQIGDDVYINIENTSVLNPEAIRQLLNKKGCDASNQFDEEVLNECDVEFSDDEMEAISKKKGNKEEGEIKKNNKKKEKLHQQQKPEKLQPNNYQNNKVQFNNQQQQQQQQQLQQQQQQHHSMIQMQQSMQQQQYYQQMFLQQQMQLQMQQQQQYQQLIQNQQPFQQQQLQQPQYMQQIYSQPSQISQNPQFILPYNQSQINQQLNQNLNSLFQNIKPQDQ</sequence>
<dbReference type="GO" id="GO:0005732">
    <property type="term" value="C:sno(s)RNA-containing ribonucleoprotein complex"/>
    <property type="evidence" value="ECO:0007669"/>
    <property type="project" value="InterPro"/>
</dbReference>
<keyword evidence="4" id="KW-0694">RNA-binding</keyword>
<evidence type="ECO:0000256" key="2">
    <source>
        <dbReference type="ARBA" id="ARBA00022517"/>
    </source>
</evidence>
<evidence type="ECO:0000256" key="5">
    <source>
        <dbReference type="ARBA" id="ARBA00023242"/>
    </source>
</evidence>
<keyword evidence="8" id="KW-1185">Reference proteome</keyword>
<feature type="region of interest" description="Disordered" evidence="6">
    <location>
        <begin position="194"/>
        <end position="230"/>
    </location>
</feature>
<dbReference type="Proteomes" id="UP000692954">
    <property type="component" value="Unassembled WGS sequence"/>
</dbReference>
<gene>
    <name evidence="7" type="ORF">PSON_ATCC_30995.1.T0540305</name>
</gene>
<evidence type="ECO:0000313" key="7">
    <source>
        <dbReference type="EMBL" id="CAD8089780.1"/>
    </source>
</evidence>
<evidence type="ECO:0000256" key="3">
    <source>
        <dbReference type="ARBA" id="ARBA00022552"/>
    </source>
</evidence>
<dbReference type="PANTHER" id="PTHR31633:SF1">
    <property type="entry name" value="H_ACA RIBONUCLEOPROTEIN COMPLEX NON-CORE SUBUNIT NAF1"/>
    <property type="match status" value="1"/>
</dbReference>
<proteinExistence type="predicted"/>
<evidence type="ECO:0000256" key="6">
    <source>
        <dbReference type="SAM" id="MobiDB-lite"/>
    </source>
</evidence>
<dbReference type="GO" id="GO:0006364">
    <property type="term" value="P:rRNA processing"/>
    <property type="evidence" value="ECO:0007669"/>
    <property type="project" value="UniProtKB-KW"/>
</dbReference>
<comment type="subcellular location">
    <subcellularLocation>
        <location evidence="1">Nucleus</location>
    </subcellularLocation>
</comment>
<protein>
    <submittedName>
        <fullName evidence="7">Uncharacterized protein</fullName>
    </submittedName>
</protein>
<dbReference type="InterPro" id="IPR007504">
    <property type="entry name" value="H/ACA_rnp_Gar1/Naf1"/>
</dbReference>
<comment type="caution">
    <text evidence="7">The sequence shown here is derived from an EMBL/GenBank/DDBJ whole genome shotgun (WGS) entry which is preliminary data.</text>
</comment>
<reference evidence="7" key="1">
    <citation type="submission" date="2021-01" db="EMBL/GenBank/DDBJ databases">
        <authorList>
            <consortium name="Genoscope - CEA"/>
            <person name="William W."/>
        </authorList>
    </citation>
    <scope>NUCLEOTIDE SEQUENCE</scope>
</reference>
<dbReference type="InterPro" id="IPR040309">
    <property type="entry name" value="Naf1"/>
</dbReference>
<dbReference type="OrthoDB" id="21550at2759"/>
<dbReference type="GO" id="GO:0001522">
    <property type="term" value="P:pseudouridine synthesis"/>
    <property type="evidence" value="ECO:0007669"/>
    <property type="project" value="InterPro"/>
</dbReference>